<keyword evidence="6" id="KW-0325">Glycoprotein</keyword>
<reference evidence="8" key="1">
    <citation type="submission" date="2019-11" db="EMBL/GenBank/DDBJ databases">
        <title>The nuclear and mitochondrial genomes of Frieseomelitta varia - a highly eusocial stingless bee (Meliponini) with a permanently sterile worker caste.</title>
        <authorList>
            <person name="Freitas F.C.P."/>
            <person name="Lourenco A.P."/>
            <person name="Nunes F.M.F."/>
            <person name="Paschoal A.R."/>
            <person name="Abreu F.C.P."/>
            <person name="Barbin F.O."/>
            <person name="Bataglia L."/>
            <person name="Cardoso-Junior C.A.M."/>
            <person name="Cervoni M.S."/>
            <person name="Silva S.R."/>
            <person name="Dalarmi F."/>
            <person name="Del Lama M.A."/>
            <person name="Depintor T.S."/>
            <person name="Ferreira K.M."/>
            <person name="Goria P.S."/>
            <person name="Jaskot M.C."/>
            <person name="Lago D.C."/>
            <person name="Luna-Lucena D."/>
            <person name="Moda L.M."/>
            <person name="Nascimento L."/>
            <person name="Pedrino M."/>
            <person name="Rabico F.O."/>
            <person name="Sanches F.C."/>
            <person name="Santos D.E."/>
            <person name="Santos C.G."/>
            <person name="Vieira J."/>
            <person name="Lopes T.F."/>
            <person name="Barchuk A.R."/>
            <person name="Hartfelder K."/>
            <person name="Simoes Z.L.P."/>
            <person name="Bitondi M.M.G."/>
            <person name="Pinheiro D.G."/>
        </authorList>
    </citation>
    <scope>NUCLEOTIDE SEQUENCE</scope>
    <source>
        <strain evidence="8">USP_RPSP 00005682</strain>
        <tissue evidence="8">Whole individual</tissue>
    </source>
</reference>
<dbReference type="Proteomes" id="UP000655588">
    <property type="component" value="Unassembled WGS sequence"/>
</dbReference>
<evidence type="ECO:0000256" key="1">
    <source>
        <dbReference type="ARBA" id="ARBA00004167"/>
    </source>
</evidence>
<dbReference type="PANTHER" id="PTHR12812:SF0">
    <property type="entry name" value="HEPARAN-SULFATE 6-O-SULFOTRANSFERASE"/>
    <property type="match status" value="1"/>
</dbReference>
<comment type="catalytic activity">
    <reaction evidence="7">
        <text>alpha-D-glucosaminyl-[heparan sulfate](n) + 3'-phosphoadenylyl sulfate = 6-sulfo-alpha-D-glucosaminyl-[heparan sulfate](n) + adenosine 3',5'-bisphosphate + H(+)</text>
        <dbReference type="Rhea" id="RHEA:56604"/>
        <dbReference type="Rhea" id="RHEA-COMP:9830"/>
        <dbReference type="Rhea" id="RHEA-COMP:14621"/>
        <dbReference type="ChEBI" id="CHEBI:15378"/>
        <dbReference type="ChEBI" id="CHEBI:58339"/>
        <dbReference type="ChEBI" id="CHEBI:58343"/>
        <dbReference type="ChEBI" id="CHEBI:58388"/>
        <dbReference type="ChEBI" id="CHEBI:140604"/>
    </reaction>
</comment>
<evidence type="ECO:0000256" key="4">
    <source>
        <dbReference type="ARBA" id="ARBA00022989"/>
    </source>
</evidence>
<dbReference type="EMBL" id="WNWW01000033">
    <property type="protein sequence ID" value="KAF3430635.1"/>
    <property type="molecule type" value="Genomic_DNA"/>
</dbReference>
<keyword evidence="5 7" id="KW-0472">Membrane</keyword>
<keyword evidence="3" id="KW-0812">Transmembrane</keyword>
<accession>A0A833S3V7</accession>
<dbReference type="PANTHER" id="PTHR12812">
    <property type="entry name" value="HEPARAN SULFATE 6-O-SULFOTRANSFERASE 3"/>
    <property type="match status" value="1"/>
</dbReference>
<organism evidence="8 9">
    <name type="scientific">Frieseomelitta varia</name>
    <dbReference type="NCBI Taxonomy" id="561572"/>
    <lineage>
        <taxon>Eukaryota</taxon>
        <taxon>Metazoa</taxon>
        <taxon>Ecdysozoa</taxon>
        <taxon>Arthropoda</taxon>
        <taxon>Hexapoda</taxon>
        <taxon>Insecta</taxon>
        <taxon>Pterygota</taxon>
        <taxon>Neoptera</taxon>
        <taxon>Endopterygota</taxon>
        <taxon>Hymenoptera</taxon>
        <taxon>Apocrita</taxon>
        <taxon>Aculeata</taxon>
        <taxon>Apoidea</taxon>
        <taxon>Anthophila</taxon>
        <taxon>Apidae</taxon>
        <taxon>Frieseomelitta</taxon>
    </lineage>
</organism>
<evidence type="ECO:0000256" key="2">
    <source>
        <dbReference type="ARBA" id="ARBA00022679"/>
    </source>
</evidence>
<comment type="function">
    <text evidence="7">6-O-sulfation enzyme which catalyzes the transfer of sulfate from 3'-phosphoadenosine 5'-phosphosulfate (PAPS) to position 6 of the N-sulfoglucosamine residue (GlcNS) of heparan sulfate.</text>
</comment>
<evidence type="ECO:0000256" key="5">
    <source>
        <dbReference type="ARBA" id="ARBA00023136"/>
    </source>
</evidence>
<comment type="similarity">
    <text evidence="7">Belongs to the sulfotransferase 6 family.</text>
</comment>
<evidence type="ECO:0000256" key="3">
    <source>
        <dbReference type="ARBA" id="ARBA00022692"/>
    </source>
</evidence>
<dbReference type="GO" id="GO:0017095">
    <property type="term" value="F:heparan sulfate 6-sulfotransferase activity"/>
    <property type="evidence" value="ECO:0007669"/>
    <property type="project" value="TreeGrafter"/>
</dbReference>
<evidence type="ECO:0000313" key="8">
    <source>
        <dbReference type="EMBL" id="KAF3430635.1"/>
    </source>
</evidence>
<keyword evidence="7" id="KW-0735">Signal-anchor</keyword>
<keyword evidence="4" id="KW-1133">Transmembrane helix</keyword>
<comment type="subcellular location">
    <subcellularLocation>
        <location evidence="1">Membrane</location>
        <topology evidence="1">Single-pass membrane protein</topology>
    </subcellularLocation>
    <subcellularLocation>
        <location evidence="7">Membrane</location>
        <topology evidence="7">Single-pass type II membrane protein</topology>
    </subcellularLocation>
</comment>
<evidence type="ECO:0000313" key="9">
    <source>
        <dbReference type="Proteomes" id="UP000655588"/>
    </source>
</evidence>
<sequence length="111" mass="13068">MKRSDYVGQYSFEETFGMRFAVAFEQHNATLSAATMATLSAEQLDAVRRLNRLDLELYDFAKNLAFQRFKRLRDRDPYFVQRFQHLGELPSRQSATEFNWDSVIEDTTDVE</sequence>
<name>A0A833S3V7_9HYME</name>
<protein>
    <recommendedName>
        <fullName evidence="7">Heparan-sulfate 6-O-sulfotransferase</fullName>
        <ecNumber evidence="7">2.8.2.-</ecNumber>
    </recommendedName>
</protein>
<dbReference type="Gene3D" id="3.40.50.300">
    <property type="entry name" value="P-loop containing nucleotide triphosphate hydrolases"/>
    <property type="match status" value="1"/>
</dbReference>
<keyword evidence="2 7" id="KW-0808">Transferase</keyword>
<dbReference type="AlphaFoldDB" id="A0A833S3V7"/>
<evidence type="ECO:0000256" key="7">
    <source>
        <dbReference type="RuleBase" id="RU364122"/>
    </source>
</evidence>
<keyword evidence="9" id="KW-1185">Reference proteome</keyword>
<dbReference type="InterPro" id="IPR027417">
    <property type="entry name" value="P-loop_NTPase"/>
</dbReference>
<gene>
    <name evidence="8" type="ORF">E2986_13124</name>
</gene>
<evidence type="ECO:0000256" key="6">
    <source>
        <dbReference type="ARBA" id="ARBA00023180"/>
    </source>
</evidence>
<dbReference type="EC" id="2.8.2.-" evidence="7"/>
<comment type="caution">
    <text evidence="8">The sequence shown here is derived from an EMBL/GenBank/DDBJ whole genome shotgun (WGS) entry which is preliminary data.</text>
</comment>
<dbReference type="InterPro" id="IPR010635">
    <property type="entry name" value="Heparan_SO4-6-sulfoTrfase"/>
</dbReference>
<dbReference type="GO" id="GO:0016020">
    <property type="term" value="C:membrane"/>
    <property type="evidence" value="ECO:0007669"/>
    <property type="project" value="UniProtKB-SubCell"/>
</dbReference>
<proteinExistence type="inferred from homology"/>